<evidence type="ECO:0000256" key="1">
    <source>
        <dbReference type="ARBA" id="ARBA00023186"/>
    </source>
</evidence>
<dbReference type="InterPro" id="IPR051948">
    <property type="entry name" value="Hsp70_co-chaperone_J-domain"/>
</dbReference>
<dbReference type="Gene3D" id="1.10.287.110">
    <property type="entry name" value="DnaJ domain"/>
    <property type="match status" value="1"/>
</dbReference>
<organism evidence="4 5">
    <name type="scientific">Rhizobium phaseoli</name>
    <dbReference type="NCBI Taxonomy" id="396"/>
    <lineage>
        <taxon>Bacteria</taxon>
        <taxon>Pseudomonadati</taxon>
        <taxon>Pseudomonadota</taxon>
        <taxon>Alphaproteobacteria</taxon>
        <taxon>Hyphomicrobiales</taxon>
        <taxon>Rhizobiaceae</taxon>
        <taxon>Rhizobium/Agrobacterium group</taxon>
        <taxon>Rhizobium</taxon>
    </lineage>
</organism>
<dbReference type="PANTHER" id="PTHR44360:SF1">
    <property type="entry name" value="DNAJ HOMOLOG SUBFAMILY B MEMBER 9"/>
    <property type="match status" value="1"/>
</dbReference>
<dbReference type="PROSITE" id="PS00636">
    <property type="entry name" value="DNAJ_1"/>
    <property type="match status" value="1"/>
</dbReference>
<protein>
    <submittedName>
        <fullName evidence="4">DnaJ family heat shock protein</fullName>
    </submittedName>
</protein>
<name>A0ABM6CGZ1_9HYPH</name>
<keyword evidence="2" id="KW-0175">Coiled coil</keyword>
<keyword evidence="4" id="KW-0614">Plasmid</keyword>
<dbReference type="EMBL" id="CP013571">
    <property type="protein sequence ID" value="ANL87553.1"/>
    <property type="molecule type" value="Genomic_DNA"/>
</dbReference>
<accession>A0ABM6CGZ1</accession>
<dbReference type="Pfam" id="PF00226">
    <property type="entry name" value="DnaJ"/>
    <property type="match status" value="1"/>
</dbReference>
<keyword evidence="1" id="KW-0143">Chaperone</keyword>
<dbReference type="InterPro" id="IPR036869">
    <property type="entry name" value="J_dom_sf"/>
</dbReference>
<dbReference type="PROSITE" id="PS50076">
    <property type="entry name" value="DNAJ_2"/>
    <property type="match status" value="1"/>
</dbReference>
<proteinExistence type="predicted"/>
<dbReference type="SUPFAM" id="SSF46565">
    <property type="entry name" value="Chaperone J-domain"/>
    <property type="match status" value="1"/>
</dbReference>
<feature type="coiled-coil region" evidence="2">
    <location>
        <begin position="164"/>
        <end position="218"/>
    </location>
</feature>
<reference evidence="4 5" key="1">
    <citation type="submission" date="2015-11" db="EMBL/GenBank/DDBJ databases">
        <title>The limits of bacterial species coexistence and the symbiotic plasmid transference in sympatric Rhizobium populations.</title>
        <authorList>
            <person name="Perez-Carrascal O.M."/>
            <person name="VanInsberghe D."/>
            <person name="Juarez S."/>
            <person name="Polz M.F."/>
            <person name="Vinuesa P."/>
            <person name="Gonzalez V."/>
        </authorList>
    </citation>
    <scope>NUCLEOTIDE SEQUENCE [LARGE SCALE GENOMIC DNA]</scope>
    <source>
        <strain evidence="4 5">N771</strain>
        <plasmid evidence="4 5">pRphaN771c</plasmid>
    </source>
</reference>
<evidence type="ECO:0000313" key="5">
    <source>
        <dbReference type="Proteomes" id="UP000078551"/>
    </source>
</evidence>
<feature type="domain" description="J" evidence="3">
    <location>
        <begin position="48"/>
        <end position="109"/>
    </location>
</feature>
<keyword evidence="4" id="KW-0346">Stress response</keyword>
<dbReference type="PANTHER" id="PTHR44360">
    <property type="entry name" value="DNAJ HOMOLOG SUBFAMILY B MEMBER 9"/>
    <property type="match status" value="1"/>
</dbReference>
<evidence type="ECO:0000259" key="3">
    <source>
        <dbReference type="PROSITE" id="PS50076"/>
    </source>
</evidence>
<dbReference type="InterPro" id="IPR001623">
    <property type="entry name" value="DnaJ_domain"/>
</dbReference>
<evidence type="ECO:0000313" key="4">
    <source>
        <dbReference type="EMBL" id="ANL87553.1"/>
    </source>
</evidence>
<geneLocation type="plasmid" evidence="4 5">
    <name>pRphaN771c</name>
</geneLocation>
<dbReference type="Proteomes" id="UP000078551">
    <property type="component" value="Plasmid pRphaN771c"/>
</dbReference>
<evidence type="ECO:0000256" key="2">
    <source>
        <dbReference type="SAM" id="Coils"/>
    </source>
</evidence>
<dbReference type="InterPro" id="IPR018253">
    <property type="entry name" value="DnaJ_domain_CS"/>
</dbReference>
<keyword evidence="5" id="KW-1185">Reference proteome</keyword>
<dbReference type="SMART" id="SM00271">
    <property type="entry name" value="DnaJ"/>
    <property type="match status" value="1"/>
</dbReference>
<gene>
    <name evidence="4" type="ORF">AMC81_PC00078</name>
</gene>
<sequence>MAWAFAATIAISGHGRHSYFWSKLRLADAEEDLDCPDVPGSNGAGVTDPYDILGVDRDADEAQLKAAYRRLAKVAHPDSGGDSQAFDHLQKAYALLLDPVRRKVYDDTGYDVEFADAAELQALVIIEKLVTDAVLDERAPGSFDPVAVMQDSLSEELRKARFSKSELERHASRVGLHLERLEKQSGRDVLAHMFRARIEAIGKAVAETEAKIKATERAADMLSGYVYDIDPSLLPEASVTNLEWIEPSRNRSTG</sequence>
<dbReference type="CDD" id="cd06257">
    <property type="entry name" value="DnaJ"/>
    <property type="match status" value="1"/>
</dbReference>
<dbReference type="PRINTS" id="PR00625">
    <property type="entry name" value="JDOMAIN"/>
</dbReference>